<proteinExistence type="predicted"/>
<dbReference type="RefSeq" id="WP_162032349.1">
    <property type="nucleotide sequence ID" value="NZ_CACVBR010000009.1"/>
</dbReference>
<protein>
    <submittedName>
        <fullName evidence="1">Uncharacterized protein</fullName>
    </submittedName>
</protein>
<reference evidence="1 2" key="1">
    <citation type="submission" date="2020-01" db="EMBL/GenBank/DDBJ databases">
        <authorList>
            <person name="Rodrigo-Torres L."/>
            <person name="Arahal R. D."/>
            <person name="Lucena T."/>
        </authorList>
    </citation>
    <scope>NUCLEOTIDE SEQUENCE [LARGE SCALE GENOMIC DNA]</scope>
    <source>
        <strain evidence="1 2">CECT 9293</strain>
    </source>
</reference>
<evidence type="ECO:0000313" key="1">
    <source>
        <dbReference type="EMBL" id="CAA7195191.1"/>
    </source>
</evidence>
<dbReference type="AlphaFoldDB" id="A0A6N4X8A4"/>
<dbReference type="Proteomes" id="UP000445144">
    <property type="component" value="Unassembled WGS sequence"/>
</dbReference>
<organism evidence="1 2">
    <name type="scientific">Chryseobacterium potabilaquae</name>
    <dbReference type="NCBI Taxonomy" id="2675057"/>
    <lineage>
        <taxon>Bacteria</taxon>
        <taxon>Pseudomonadati</taxon>
        <taxon>Bacteroidota</taxon>
        <taxon>Flavobacteriia</taxon>
        <taxon>Flavobacteriales</taxon>
        <taxon>Weeksellaceae</taxon>
        <taxon>Chryseobacterium group</taxon>
        <taxon>Chryseobacterium</taxon>
    </lineage>
</organism>
<evidence type="ECO:0000313" key="2">
    <source>
        <dbReference type="Proteomes" id="UP000445144"/>
    </source>
</evidence>
<dbReference type="EMBL" id="CACVBR010000009">
    <property type="protein sequence ID" value="CAA7195191.1"/>
    <property type="molecule type" value="Genomic_DNA"/>
</dbReference>
<accession>A0A6N4X8A4</accession>
<gene>
    <name evidence="1" type="ORF">CHRY9293_01422</name>
</gene>
<name>A0A6N4X8A4_9FLAO</name>
<sequence length="100" mass="11345">MDNQIRVKITSIDSKTRQARVNTFDTIEIRSEEFGYLKKTFHKVGEYITDSTGSTKIKIDSTKINDISVSGLNVLGGDMYYPGHLKNGQEVNIEVKFIEK</sequence>
<keyword evidence="2" id="KW-1185">Reference proteome</keyword>